<sequence length="101" mass="11575">KWEQIPPTTHILMTHGPPYGILDETFHGTNAGCNDLLERIEKIKPYVHVFGHIHEGYGVFEKTWKSVDRKKTTFINASTTTIEYKPENAIVVFDIPPLNIK</sequence>
<accession>A0A9N9NFA5</accession>
<comment type="caution">
    <text evidence="1">The sequence shown here is derived from an EMBL/GenBank/DDBJ whole genome shotgun (WGS) entry which is preliminary data.</text>
</comment>
<feature type="non-terminal residue" evidence="1">
    <location>
        <position position="1"/>
    </location>
</feature>
<dbReference type="PANTHER" id="PTHR12905">
    <property type="entry name" value="METALLOPHOSPHOESTERASE"/>
    <property type="match status" value="1"/>
</dbReference>
<dbReference type="Gene3D" id="3.60.21.10">
    <property type="match status" value="1"/>
</dbReference>
<evidence type="ECO:0000313" key="1">
    <source>
        <dbReference type="EMBL" id="CAG8727539.1"/>
    </source>
</evidence>
<reference evidence="1" key="1">
    <citation type="submission" date="2021-06" db="EMBL/GenBank/DDBJ databases">
        <authorList>
            <person name="Kallberg Y."/>
            <person name="Tangrot J."/>
            <person name="Rosling A."/>
        </authorList>
    </citation>
    <scope>NUCLEOTIDE SEQUENCE</scope>
    <source>
        <strain evidence="1">87-6 pot B 2015</strain>
    </source>
</reference>
<gene>
    <name evidence="1" type="ORF">FMOSSE_LOCUS15450</name>
</gene>
<dbReference type="InterPro" id="IPR051693">
    <property type="entry name" value="UPF0046_metallophosphoest"/>
</dbReference>
<evidence type="ECO:0000313" key="2">
    <source>
        <dbReference type="Proteomes" id="UP000789375"/>
    </source>
</evidence>
<proteinExistence type="predicted"/>
<dbReference type="InterPro" id="IPR029052">
    <property type="entry name" value="Metallo-depent_PP-like"/>
</dbReference>
<name>A0A9N9NFA5_FUNMO</name>
<protein>
    <submittedName>
        <fullName evidence="1">8579_t:CDS:1</fullName>
    </submittedName>
</protein>
<keyword evidence="2" id="KW-1185">Reference proteome</keyword>
<dbReference type="EMBL" id="CAJVPP010015668">
    <property type="protein sequence ID" value="CAG8727539.1"/>
    <property type="molecule type" value="Genomic_DNA"/>
</dbReference>
<dbReference type="AlphaFoldDB" id="A0A9N9NFA5"/>
<dbReference type="Proteomes" id="UP000789375">
    <property type="component" value="Unassembled WGS sequence"/>
</dbReference>
<organism evidence="1 2">
    <name type="scientific">Funneliformis mosseae</name>
    <name type="common">Endomycorrhizal fungus</name>
    <name type="synonym">Glomus mosseae</name>
    <dbReference type="NCBI Taxonomy" id="27381"/>
    <lineage>
        <taxon>Eukaryota</taxon>
        <taxon>Fungi</taxon>
        <taxon>Fungi incertae sedis</taxon>
        <taxon>Mucoromycota</taxon>
        <taxon>Glomeromycotina</taxon>
        <taxon>Glomeromycetes</taxon>
        <taxon>Glomerales</taxon>
        <taxon>Glomeraceae</taxon>
        <taxon>Funneliformis</taxon>
    </lineage>
</organism>
<dbReference type="SUPFAM" id="SSF56300">
    <property type="entry name" value="Metallo-dependent phosphatases"/>
    <property type="match status" value="1"/>
</dbReference>
<dbReference type="PANTHER" id="PTHR12905:SF0">
    <property type="entry name" value="CALCINEURIN-LIKE PHOSPHOESTERASE DOMAIN-CONTAINING PROTEIN"/>
    <property type="match status" value="1"/>
</dbReference>